<dbReference type="SUPFAM" id="SSF55811">
    <property type="entry name" value="Nudix"/>
    <property type="match status" value="1"/>
</dbReference>
<keyword evidence="5" id="KW-1185">Reference proteome</keyword>
<evidence type="ECO:0000313" key="4">
    <source>
        <dbReference type="EMBL" id="EEW37090.1"/>
    </source>
</evidence>
<dbReference type="Gene3D" id="3.90.79.10">
    <property type="entry name" value="Nucleoside Triphosphate Pyrophosphohydrolase"/>
    <property type="match status" value="1"/>
</dbReference>
<dbReference type="Pfam" id="PF00293">
    <property type="entry name" value="NUDIX"/>
    <property type="match status" value="1"/>
</dbReference>
<dbReference type="InterPro" id="IPR020084">
    <property type="entry name" value="NUDIX_hydrolase_CS"/>
</dbReference>
<evidence type="ECO:0000256" key="2">
    <source>
        <dbReference type="ARBA" id="ARBA00022801"/>
    </source>
</evidence>
<name>C8NHB3_9LACT</name>
<dbReference type="GO" id="GO:0016787">
    <property type="term" value="F:hydrolase activity"/>
    <property type="evidence" value="ECO:0007669"/>
    <property type="project" value="UniProtKB-KW"/>
</dbReference>
<evidence type="ECO:0000259" key="3">
    <source>
        <dbReference type="PROSITE" id="PS51462"/>
    </source>
</evidence>
<dbReference type="PROSITE" id="PS51462">
    <property type="entry name" value="NUDIX"/>
    <property type="match status" value="1"/>
</dbReference>
<evidence type="ECO:0000256" key="1">
    <source>
        <dbReference type="ARBA" id="ARBA00001946"/>
    </source>
</evidence>
<dbReference type="CDD" id="cd04688">
    <property type="entry name" value="NUDIX_Hydrolase"/>
    <property type="match status" value="1"/>
</dbReference>
<reference evidence="4 5" key="1">
    <citation type="submission" date="2009-08" db="EMBL/GenBank/DDBJ databases">
        <authorList>
            <person name="Muzny D."/>
            <person name="Qin X."/>
            <person name="Deng J."/>
            <person name="Jiang H."/>
            <person name="Liu Y."/>
            <person name="Qu J."/>
            <person name="Song X.-Z."/>
            <person name="Zhang L."/>
            <person name="Thornton R."/>
            <person name="Coyle M."/>
            <person name="Francisco L."/>
            <person name="Jackson L."/>
            <person name="Javaid M."/>
            <person name="Korchina V."/>
            <person name="Kovar C."/>
            <person name="Mata R."/>
            <person name="Mathew T."/>
            <person name="Ngo R."/>
            <person name="Nguyen L."/>
            <person name="Nguyen N."/>
            <person name="Okwuonu G."/>
            <person name="Ongeri F."/>
            <person name="Pham C."/>
            <person name="Simmons D."/>
            <person name="Wilczek-Boney K."/>
            <person name="Hale W."/>
            <person name="Jakkamsetti A."/>
            <person name="Pham P."/>
            <person name="Ruth R."/>
            <person name="San Lucas F."/>
            <person name="Warren J."/>
            <person name="Zhang J."/>
            <person name="Zhao Z."/>
            <person name="Zhou C."/>
            <person name="Zhu D."/>
            <person name="Lee S."/>
            <person name="Bess C."/>
            <person name="Blankenburg K."/>
            <person name="Forbes L."/>
            <person name="Fu Q."/>
            <person name="Gubbala S."/>
            <person name="Hirani K."/>
            <person name="Jayaseelan J.C."/>
            <person name="Lara F."/>
            <person name="Munidasa M."/>
            <person name="Palculict T."/>
            <person name="Patil S."/>
            <person name="Pu L.-L."/>
            <person name="Saada N."/>
            <person name="Tang L."/>
            <person name="Weissenberger G."/>
            <person name="Zhu Y."/>
            <person name="Hemphill L."/>
            <person name="Shang Y."/>
            <person name="Youmans B."/>
            <person name="Ayvaz T."/>
            <person name="Ross M."/>
            <person name="Santibanez J."/>
            <person name="Aqrawi P."/>
            <person name="Gross S."/>
            <person name="Joshi V."/>
            <person name="Fowler G."/>
            <person name="Nazareth L."/>
            <person name="Reid J."/>
            <person name="Worley K."/>
            <person name="Petrosino J."/>
            <person name="Highlander S."/>
            <person name="Gibbs R."/>
        </authorList>
    </citation>
    <scope>NUCLEOTIDE SEQUENCE [LARGE SCALE GENOMIC DNA]</scope>
    <source>
        <strain evidence="4 5">ATCC 49175</strain>
    </source>
</reference>
<dbReference type="PANTHER" id="PTHR43046">
    <property type="entry name" value="GDP-MANNOSE MANNOSYL HYDROLASE"/>
    <property type="match status" value="1"/>
</dbReference>
<keyword evidence="2 4" id="KW-0378">Hydrolase</keyword>
<comment type="caution">
    <text evidence="4">The sequence shown here is derived from an EMBL/GenBank/DDBJ whole genome shotgun (WGS) entry which is preliminary data.</text>
</comment>
<feature type="domain" description="Nudix hydrolase" evidence="3">
    <location>
        <begin position="38"/>
        <end position="166"/>
    </location>
</feature>
<evidence type="ECO:0000313" key="5">
    <source>
        <dbReference type="Proteomes" id="UP000005926"/>
    </source>
</evidence>
<comment type="cofactor">
    <cofactor evidence="1">
        <name>Mg(2+)</name>
        <dbReference type="ChEBI" id="CHEBI:18420"/>
    </cofactor>
</comment>
<dbReference type="PANTHER" id="PTHR43046:SF14">
    <property type="entry name" value="MUTT_NUDIX FAMILY PROTEIN"/>
    <property type="match status" value="1"/>
</dbReference>
<dbReference type="HOGENOM" id="CLU_037162_18_6_9"/>
<organism evidence="4 5">
    <name type="scientific">Granulicatella adiacens ATCC 49175</name>
    <dbReference type="NCBI Taxonomy" id="638301"/>
    <lineage>
        <taxon>Bacteria</taxon>
        <taxon>Bacillati</taxon>
        <taxon>Bacillota</taxon>
        <taxon>Bacilli</taxon>
        <taxon>Lactobacillales</taxon>
        <taxon>Carnobacteriaceae</taxon>
        <taxon>Granulicatella</taxon>
    </lineage>
</organism>
<protein>
    <submittedName>
        <fullName evidence="4">Hydrolase, NUDIX family</fullName>
    </submittedName>
</protein>
<dbReference type="AlphaFoldDB" id="C8NHB3"/>
<dbReference type="InterPro" id="IPR015797">
    <property type="entry name" value="NUDIX_hydrolase-like_dom_sf"/>
</dbReference>
<dbReference type="STRING" id="638301.HMPREF0444_1308"/>
<sequence>MLFLCGIHKDKNCVIIVVFIFQKEVMTMDFRVIGDTYRYGVRVSAIVVKDGKLLTYKVESQNHLVGGAILVGEASRKAVAREVKEELGVDCEVEELMFVVENRFDYKGELHHMIEFHYKVTLLGEVPSHTLDEGKYECEWIDLQRLSEYDIRSQYLTKELPLWKAGIKQIDIGIE</sequence>
<dbReference type="eggNOG" id="COG1051">
    <property type="taxonomic scope" value="Bacteria"/>
</dbReference>
<proteinExistence type="predicted"/>
<accession>C8NHB3</accession>
<dbReference type="InterPro" id="IPR000086">
    <property type="entry name" value="NUDIX_hydrolase_dom"/>
</dbReference>
<dbReference type="Proteomes" id="UP000005926">
    <property type="component" value="Unassembled WGS sequence"/>
</dbReference>
<dbReference type="PROSITE" id="PS00893">
    <property type="entry name" value="NUDIX_BOX"/>
    <property type="match status" value="1"/>
</dbReference>
<dbReference type="EMBL" id="ACKZ01000020">
    <property type="protein sequence ID" value="EEW37090.1"/>
    <property type="molecule type" value="Genomic_DNA"/>
</dbReference>
<gene>
    <name evidence="4" type="ORF">HMPREF0444_1308</name>
</gene>